<dbReference type="AlphaFoldDB" id="A0A0E0AEC3"/>
<evidence type="ECO:0000313" key="1">
    <source>
        <dbReference type="EnsemblPlants" id="OGLUM06G28820.1"/>
    </source>
</evidence>
<evidence type="ECO:0000313" key="2">
    <source>
        <dbReference type="Proteomes" id="UP000026961"/>
    </source>
</evidence>
<organism evidence="1">
    <name type="scientific">Oryza glumipatula</name>
    <dbReference type="NCBI Taxonomy" id="40148"/>
    <lineage>
        <taxon>Eukaryota</taxon>
        <taxon>Viridiplantae</taxon>
        <taxon>Streptophyta</taxon>
        <taxon>Embryophyta</taxon>
        <taxon>Tracheophyta</taxon>
        <taxon>Spermatophyta</taxon>
        <taxon>Magnoliopsida</taxon>
        <taxon>Liliopsida</taxon>
        <taxon>Poales</taxon>
        <taxon>Poaceae</taxon>
        <taxon>BOP clade</taxon>
        <taxon>Oryzoideae</taxon>
        <taxon>Oryzeae</taxon>
        <taxon>Oryzinae</taxon>
        <taxon>Oryza</taxon>
    </lineage>
</organism>
<dbReference type="EnsemblPlants" id="OGLUM06G28820.1">
    <property type="protein sequence ID" value="OGLUM06G28820.1"/>
    <property type="gene ID" value="OGLUM06G28820"/>
</dbReference>
<dbReference type="Proteomes" id="UP000026961">
    <property type="component" value="Chromosome 6"/>
</dbReference>
<name>A0A0E0AEC3_9ORYZ</name>
<sequence>MHHQSQVLSRRDSPHDQSEEFNKLIGIKILSQLAVQLISTSGIPEERMYIIITQGRKGLNLIFNYLPPPP</sequence>
<accession>A0A0E0AEC3</accession>
<dbReference type="HOGENOM" id="CLU_2765380_0_0_1"/>
<proteinExistence type="predicted"/>
<protein>
    <submittedName>
        <fullName evidence="1">Uncharacterized protein</fullName>
    </submittedName>
</protein>
<keyword evidence="2" id="KW-1185">Reference proteome</keyword>
<dbReference type="Gramene" id="OGLUM06G28820.1">
    <property type="protein sequence ID" value="OGLUM06G28820.1"/>
    <property type="gene ID" value="OGLUM06G28820"/>
</dbReference>
<reference evidence="1" key="1">
    <citation type="submission" date="2015-04" db="UniProtKB">
        <authorList>
            <consortium name="EnsemblPlants"/>
        </authorList>
    </citation>
    <scope>IDENTIFICATION</scope>
</reference>
<reference evidence="1" key="2">
    <citation type="submission" date="2018-05" db="EMBL/GenBank/DDBJ databases">
        <title>OgluRS3 (Oryza glumaepatula Reference Sequence Version 3).</title>
        <authorList>
            <person name="Zhang J."/>
            <person name="Kudrna D."/>
            <person name="Lee S."/>
            <person name="Talag J."/>
            <person name="Welchert J."/>
            <person name="Wing R.A."/>
        </authorList>
    </citation>
    <scope>NUCLEOTIDE SEQUENCE [LARGE SCALE GENOMIC DNA]</scope>
</reference>